<dbReference type="RefSeq" id="WP_120472321.1">
    <property type="nucleotide sequence ID" value="NZ_RAYQ01000046.1"/>
</dbReference>
<proteinExistence type="predicted"/>
<comment type="caution">
    <text evidence="1">The sequence shown here is derived from an EMBL/GenBank/DDBJ whole genome shotgun (WGS) entry which is preliminary data.</text>
</comment>
<dbReference type="EMBL" id="RAYQ01000046">
    <property type="protein sequence ID" value="RKI87131.1"/>
    <property type="molecule type" value="Genomic_DNA"/>
</dbReference>
<dbReference type="Proteomes" id="UP000280696">
    <property type="component" value="Unassembled WGS sequence"/>
</dbReference>
<gene>
    <name evidence="1" type="ORF">D7V94_21520</name>
</gene>
<dbReference type="OrthoDB" id="1957844at2"/>
<sequence>MSLEAIYNGLRMSLASAFNEHEYFSLDDVMVITGESREELLQRIDQCRQELIEAGENPDEYFKPVEPQRVAVYYFPNGLH</sequence>
<name>A0A3A9AIB5_9FIRM</name>
<evidence type="ECO:0000313" key="2">
    <source>
        <dbReference type="Proteomes" id="UP000280696"/>
    </source>
</evidence>
<dbReference type="AlphaFoldDB" id="A0A3A9AIB5"/>
<protein>
    <submittedName>
        <fullName evidence="1">Uncharacterized protein</fullName>
    </submittedName>
</protein>
<reference evidence="1 2" key="1">
    <citation type="submission" date="2018-09" db="EMBL/GenBank/DDBJ databases">
        <title>Murine metabolic-syndrome-specific gut microbial biobank.</title>
        <authorList>
            <person name="Liu C."/>
        </authorList>
    </citation>
    <scope>NUCLEOTIDE SEQUENCE [LARGE SCALE GENOMIC DNA]</scope>
    <source>
        <strain evidence="1 2">0.1xD8-82</strain>
    </source>
</reference>
<evidence type="ECO:0000313" key="1">
    <source>
        <dbReference type="EMBL" id="RKI87131.1"/>
    </source>
</evidence>
<organism evidence="1 2">
    <name type="scientific">Parablautia intestinalis</name>
    <dbReference type="NCBI Taxonomy" id="2320100"/>
    <lineage>
        <taxon>Bacteria</taxon>
        <taxon>Bacillati</taxon>
        <taxon>Bacillota</taxon>
        <taxon>Clostridia</taxon>
        <taxon>Lachnospirales</taxon>
        <taxon>Lachnospiraceae</taxon>
        <taxon>Parablautia</taxon>
    </lineage>
</organism>
<keyword evidence="2" id="KW-1185">Reference proteome</keyword>
<accession>A0A3A9AIB5</accession>